<comment type="caution">
    <text evidence="1">The sequence shown here is derived from an EMBL/GenBank/DDBJ whole genome shotgun (WGS) entry which is preliminary data.</text>
</comment>
<evidence type="ECO:0000313" key="1">
    <source>
        <dbReference type="EMBL" id="KRG38870.1"/>
    </source>
</evidence>
<dbReference type="Proteomes" id="UP000050836">
    <property type="component" value="Unassembled WGS sequence"/>
</dbReference>
<keyword evidence="2" id="KW-1185">Reference proteome</keyword>
<protein>
    <submittedName>
        <fullName evidence="1">Uncharacterized protein</fullName>
    </submittedName>
</protein>
<organism evidence="1 2">
    <name type="scientific">Stenotrophomonas pictorum JCM 9942</name>
    <dbReference type="NCBI Taxonomy" id="1236960"/>
    <lineage>
        <taxon>Bacteria</taxon>
        <taxon>Pseudomonadati</taxon>
        <taxon>Pseudomonadota</taxon>
        <taxon>Gammaproteobacteria</taxon>
        <taxon>Lysobacterales</taxon>
        <taxon>Lysobacteraceae</taxon>
        <taxon>Stenotrophomonas</taxon>
    </lineage>
</organism>
<sequence>MANSLSLVEQPSQRQMDALWTLWERMAAMFPGKFTRDNGTAPAKADGTLSTAGQTWATALRGLTARQLGEGLSACLLKGLEWPPGPAKFRALCLNLPTFGEVEQEMRPGRDRSAFSMQVRAMMDLHTFNTADGFQQERMLRAAYEQAMRYVAEGGKLPEPMLALPHERPTLPVVSDREKAKAAMARAAADLGFGEEVKG</sequence>
<accession>A0A0R0A0X0</accession>
<dbReference type="AlphaFoldDB" id="A0A0R0A0X0"/>
<evidence type="ECO:0000313" key="2">
    <source>
        <dbReference type="Proteomes" id="UP000050836"/>
    </source>
</evidence>
<name>A0A0R0A0X0_9GAMM</name>
<proteinExistence type="predicted"/>
<gene>
    <name evidence="1" type="ORF">ARC78_15130</name>
</gene>
<dbReference type="RefSeq" id="WP_054658913.1">
    <property type="nucleotide sequence ID" value="NZ_BAZI01000118.1"/>
</dbReference>
<dbReference type="EMBL" id="LLXS01000050">
    <property type="protein sequence ID" value="KRG38870.1"/>
    <property type="molecule type" value="Genomic_DNA"/>
</dbReference>
<reference evidence="1 2" key="1">
    <citation type="submission" date="2015-10" db="EMBL/GenBank/DDBJ databases">
        <title>Genome sequencing and analysis of members of genus Stenotrophomonas.</title>
        <authorList>
            <person name="Patil P.P."/>
            <person name="Midha S."/>
            <person name="Patil P.B."/>
        </authorList>
    </citation>
    <scope>NUCLEOTIDE SEQUENCE [LARGE SCALE GENOMIC DNA]</scope>
    <source>
        <strain evidence="1 2">JCM 9942</strain>
    </source>
</reference>